<name>A0A9P1BF04_9DINO</name>
<feature type="transmembrane region" description="Helical" evidence="2">
    <location>
        <begin position="848"/>
        <end position="869"/>
    </location>
</feature>
<evidence type="ECO:0000259" key="3">
    <source>
        <dbReference type="Pfam" id="PF07583"/>
    </source>
</evidence>
<dbReference type="AlphaFoldDB" id="A0A9P1BF04"/>
<dbReference type="PANTHER" id="PTHR35889">
    <property type="entry name" value="CYCLOINULO-OLIGOSACCHARIDE FRUCTANOTRANSFERASE-RELATED"/>
    <property type="match status" value="1"/>
</dbReference>
<evidence type="ECO:0000313" key="7">
    <source>
        <dbReference type="EMBL" id="CAL4759494.1"/>
    </source>
</evidence>
<dbReference type="GO" id="GO:0009055">
    <property type="term" value="F:electron transfer activity"/>
    <property type="evidence" value="ECO:0007669"/>
    <property type="project" value="InterPro"/>
</dbReference>
<reference evidence="6" key="1">
    <citation type="submission" date="2022-10" db="EMBL/GenBank/DDBJ databases">
        <authorList>
            <person name="Chen Y."/>
            <person name="Dougan E. K."/>
            <person name="Chan C."/>
            <person name="Rhodes N."/>
            <person name="Thang M."/>
        </authorList>
    </citation>
    <scope>NUCLEOTIDE SEQUENCE</scope>
</reference>
<dbReference type="Proteomes" id="UP001152797">
    <property type="component" value="Unassembled WGS sequence"/>
</dbReference>
<comment type="caution">
    <text evidence="6">The sequence shown here is derived from an EMBL/GenBank/DDBJ whole genome shotgun (WGS) entry which is preliminary data.</text>
</comment>
<dbReference type="PANTHER" id="PTHR35889:SF3">
    <property type="entry name" value="F-BOX DOMAIN-CONTAINING PROTEIN"/>
    <property type="match status" value="1"/>
</dbReference>
<evidence type="ECO:0000259" key="5">
    <source>
        <dbReference type="Pfam" id="PF07635"/>
    </source>
</evidence>
<dbReference type="InterPro" id="IPR011444">
    <property type="entry name" value="DUF1549"/>
</dbReference>
<dbReference type="EMBL" id="CAMXCT030000001">
    <property type="protein sequence ID" value="CAL4759494.1"/>
    <property type="molecule type" value="Genomic_DNA"/>
</dbReference>
<dbReference type="InterPro" id="IPR011429">
    <property type="entry name" value="Cyt_c_Planctomycete-type"/>
</dbReference>
<dbReference type="EMBL" id="CAMXCT010000001">
    <property type="protein sequence ID" value="CAI3972182.1"/>
    <property type="molecule type" value="Genomic_DNA"/>
</dbReference>
<feature type="domain" description="Cytochrome C Planctomycete-type" evidence="5">
    <location>
        <begin position="34"/>
        <end position="94"/>
    </location>
</feature>
<evidence type="ECO:0000313" key="6">
    <source>
        <dbReference type="EMBL" id="CAI3972182.1"/>
    </source>
</evidence>
<keyword evidence="2" id="KW-0812">Transmembrane</keyword>
<dbReference type="EMBL" id="CAMXCT020000001">
    <property type="protein sequence ID" value="CAL1125557.1"/>
    <property type="molecule type" value="Genomic_DNA"/>
</dbReference>
<evidence type="ECO:0000256" key="2">
    <source>
        <dbReference type="SAM" id="Phobius"/>
    </source>
</evidence>
<evidence type="ECO:0008006" key="9">
    <source>
        <dbReference type="Google" id="ProtNLM"/>
    </source>
</evidence>
<reference evidence="7 8" key="2">
    <citation type="submission" date="2024-05" db="EMBL/GenBank/DDBJ databases">
        <authorList>
            <person name="Chen Y."/>
            <person name="Shah S."/>
            <person name="Dougan E. K."/>
            <person name="Thang M."/>
            <person name="Chan C."/>
        </authorList>
    </citation>
    <scope>NUCLEOTIDE SEQUENCE [LARGE SCALE GENOMIC DNA]</scope>
</reference>
<evidence type="ECO:0000259" key="4">
    <source>
        <dbReference type="Pfam" id="PF07587"/>
    </source>
</evidence>
<organism evidence="6">
    <name type="scientific">Cladocopium goreaui</name>
    <dbReference type="NCBI Taxonomy" id="2562237"/>
    <lineage>
        <taxon>Eukaryota</taxon>
        <taxon>Sar</taxon>
        <taxon>Alveolata</taxon>
        <taxon>Dinophyceae</taxon>
        <taxon>Suessiales</taxon>
        <taxon>Symbiodiniaceae</taxon>
        <taxon>Cladocopium</taxon>
    </lineage>
</organism>
<evidence type="ECO:0000256" key="1">
    <source>
        <dbReference type="SAM" id="Coils"/>
    </source>
</evidence>
<dbReference type="InterPro" id="IPR022655">
    <property type="entry name" value="DUF1553"/>
</dbReference>
<evidence type="ECO:0000313" key="8">
    <source>
        <dbReference type="Proteomes" id="UP001152797"/>
    </source>
</evidence>
<feature type="domain" description="DUF1553" evidence="4">
    <location>
        <begin position="519"/>
        <end position="776"/>
    </location>
</feature>
<keyword evidence="2" id="KW-1133">Transmembrane helix</keyword>
<feature type="domain" description="DUF1549" evidence="3">
    <location>
        <begin position="143"/>
        <end position="349"/>
    </location>
</feature>
<dbReference type="Pfam" id="PF07583">
    <property type="entry name" value="PSCyt2"/>
    <property type="match status" value="1"/>
</dbReference>
<dbReference type="Pfam" id="PF07635">
    <property type="entry name" value="PSCyt1"/>
    <property type="match status" value="1"/>
</dbReference>
<feature type="transmembrane region" description="Helical" evidence="2">
    <location>
        <begin position="1066"/>
        <end position="1084"/>
    </location>
</feature>
<accession>A0A9P1BF04</accession>
<dbReference type="SUPFAM" id="SSF46626">
    <property type="entry name" value="Cytochrome c"/>
    <property type="match status" value="1"/>
</dbReference>
<keyword evidence="8" id="KW-1185">Reference proteome</keyword>
<dbReference type="OrthoDB" id="443247at2759"/>
<feature type="transmembrane region" description="Helical" evidence="2">
    <location>
        <begin position="906"/>
        <end position="925"/>
    </location>
</feature>
<feature type="transmembrane region" description="Helical" evidence="2">
    <location>
        <begin position="946"/>
        <end position="979"/>
    </location>
</feature>
<gene>
    <name evidence="6" type="ORF">C1SCF055_LOCUS772</name>
</gene>
<keyword evidence="1" id="KW-0175">Coiled coil</keyword>
<keyword evidence="2" id="KW-0472">Membrane</keyword>
<dbReference type="Pfam" id="PF07587">
    <property type="entry name" value="PSD1"/>
    <property type="match status" value="1"/>
</dbReference>
<proteinExistence type="predicted"/>
<protein>
    <recommendedName>
        <fullName evidence="9">DUF1553 domain-containing protein</fullName>
    </recommendedName>
</protein>
<feature type="coiled-coil region" evidence="1">
    <location>
        <begin position="449"/>
        <end position="476"/>
    </location>
</feature>
<dbReference type="InterPro" id="IPR036909">
    <property type="entry name" value="Cyt_c-like_dom_sf"/>
</dbReference>
<feature type="transmembrane region" description="Helical" evidence="2">
    <location>
        <begin position="881"/>
        <end position="900"/>
    </location>
</feature>
<dbReference type="GO" id="GO:0020037">
    <property type="term" value="F:heme binding"/>
    <property type="evidence" value="ECO:0007669"/>
    <property type="project" value="InterPro"/>
</dbReference>
<sequence>MVVCAVCGANAAELNVPEKIQFNRDVRPIFSDKCFACHGPDSNARQTELRLDNEAGALADLGGFQAVVPGDLEASELFHRVSTDDDDLRMPPVDESPALTPREIEVLKRWIAQGAAWQQHWSLSPPRRPALPEVKDETWTRNEIDRFILARLEREGLAPSAEADRRTLIRRLSFDLLGLPPNYAEVEAFISDDSPEAYEQLVERLLDSQHYGERMAMYWLDLVRFADTNGIHGDNHREHAPYRDYVIAALNDNKPFDTFTIEQLAGDLLENPTAEQLVASGYNRLSLTTREGGAQPKEYRKKYAADRVRNVSSVWLGATMGCCECHDHKFDPFSMNDFYSLAAFFADIKEEAVKEQKPELAVPNAEQAVALARLEKNIGAAKEEQTSTSLRLKEDQANWEAAQRLLLAAEKKTELPPELTAVLNKPADQRSEAEAEQLAAHYREIAPALEPVRQRLKELEAEKQRLEASFAKVLISVSVEPMETRVLHRGDWMDESGPIVTPQVPEPLGELDFEDRRATRLDLAQWLVDAENPVVARVMVNRLWKLFFGEGLVRTLDDFGSQGAWPSHPELLDWLAVEFIESQWDLKHIVRLIVTSAAYRQASEVRPELQKRDPENELFARQGRYRMDAEMIRDNALATSGLLSLKMGGASAKPYQPAEYWAHLNFPKRVYKEDSGENLYRRGVYTYWCRTFLHPSMVAFDAPSREECTVERPRSNTPLQALVLLNDPIYVEAARVFAARIVEEGGATNDERLRFAFRTTLNRDPSTEELQLLGRLYEQHLADYQQEEAAAAELLSVGESPLEVPEGSSMAELAAWTSVARVCYRPMNAEEGSLPAGRSVIHSIVGELARVFGFCVVPAVILAIAYGQLLGHRSDYLGHYLAGYGGTLGLTTVLLVALPETVYGKLAPWVILVACGAAVALGAVFESSIYRIAKFDEVDFFNQSLGAVLACSGLLAAWVAVAIVLFLGGAVLAIGNIWVTAARSTIPLTLDAEVVDKETRHEKHPGFDDVHLLTLSDGQTLQVDTPVFVELSEGESLSKQAWEYSLEHGGQRIALGWSEDFYGMRWAMPVAMGLLAVFTLVTVVRPTTPSSPMPNTSPPLPDED</sequence>